<reference evidence="3 4" key="1">
    <citation type="journal article" date="2013" name="PLoS Genet.">
        <title>Comparative genome structure, secondary metabolite, and effector coding capacity across Cochliobolus pathogens.</title>
        <authorList>
            <person name="Condon B.J."/>
            <person name="Leng Y."/>
            <person name="Wu D."/>
            <person name="Bushley K.E."/>
            <person name="Ohm R.A."/>
            <person name="Otillar R."/>
            <person name="Martin J."/>
            <person name="Schackwitz W."/>
            <person name="Grimwood J."/>
            <person name="MohdZainudin N."/>
            <person name="Xue C."/>
            <person name="Wang R."/>
            <person name="Manning V.A."/>
            <person name="Dhillon B."/>
            <person name="Tu Z.J."/>
            <person name="Steffenson B.J."/>
            <person name="Salamov A."/>
            <person name="Sun H."/>
            <person name="Lowry S."/>
            <person name="LaButti K."/>
            <person name="Han J."/>
            <person name="Copeland A."/>
            <person name="Lindquist E."/>
            <person name="Barry K."/>
            <person name="Schmutz J."/>
            <person name="Baker S.E."/>
            <person name="Ciuffetti L.M."/>
            <person name="Grigoriev I.V."/>
            <person name="Zhong S."/>
            <person name="Turgeon B.G."/>
        </authorList>
    </citation>
    <scope>NUCLEOTIDE SEQUENCE [LARGE SCALE GENOMIC DNA]</scope>
    <source>
        <strain evidence="3 4">FI3</strain>
    </source>
</reference>
<evidence type="ECO:0000256" key="1">
    <source>
        <dbReference type="SAM" id="Coils"/>
    </source>
</evidence>
<dbReference type="InterPro" id="IPR031348">
    <property type="entry name" value="PigL_N"/>
</dbReference>
<sequence>MADPLSITASVLAVVTATIQSAQFVVTSIDNIKSVPDTVKDVRNELTALDDVLHHLQRLPILAAQTTTPSLLASPSITRSLENCEGACKRFGEWLNHKMRHSTKDKTSKIDRSSVGLFGLRKIDAFRGHIDSCKLTLLLALTTVTILSQPTFTPAMKSNKAKQLEEHEKDIERQIVVAKRTEAKIEEEIRQLSVAPVIASDNAEQEQQELSQSNDEEFNEAERELMSELKHQRSSNQTYCQLSEDALGKTMSQRTGTKVSIRGVTVTEQGLIINGVILETGEELNIQLEILEITVKDQGIAVNVVADKLDLNTILAARNEAVRLHAGDKTLVEGKRSGHVLGSQTTTESAGLAMVQSPNEQAKASRILRFP</sequence>
<keyword evidence="1" id="KW-0175">Coiled coil</keyword>
<evidence type="ECO:0000313" key="3">
    <source>
        <dbReference type="EMBL" id="EUN20647.1"/>
    </source>
</evidence>
<dbReference type="Proteomes" id="UP000054337">
    <property type="component" value="Unassembled WGS sequence"/>
</dbReference>
<dbReference type="RefSeq" id="XP_014550221.1">
    <property type="nucleotide sequence ID" value="XM_014694735.1"/>
</dbReference>
<dbReference type="EMBL" id="KI968918">
    <property type="protein sequence ID" value="EUN20647.1"/>
    <property type="molecule type" value="Genomic_DNA"/>
</dbReference>
<protein>
    <recommendedName>
        <fullName evidence="2">Azaphilone pigments biosynthesis cluster protein L N-terminal domain-containing protein</fullName>
    </recommendedName>
</protein>
<accession>W7E995</accession>
<name>W7E995_BIPV3</name>
<organism evidence="3 4">
    <name type="scientific">Bipolaris victoriae (strain FI3)</name>
    <name type="common">Victoria blight of oats agent</name>
    <name type="synonym">Cochliobolus victoriae</name>
    <dbReference type="NCBI Taxonomy" id="930091"/>
    <lineage>
        <taxon>Eukaryota</taxon>
        <taxon>Fungi</taxon>
        <taxon>Dikarya</taxon>
        <taxon>Ascomycota</taxon>
        <taxon>Pezizomycotina</taxon>
        <taxon>Dothideomycetes</taxon>
        <taxon>Pleosporomycetidae</taxon>
        <taxon>Pleosporales</taxon>
        <taxon>Pleosporineae</taxon>
        <taxon>Pleosporaceae</taxon>
        <taxon>Bipolaris</taxon>
    </lineage>
</organism>
<dbReference type="GeneID" id="26254928"/>
<proteinExistence type="predicted"/>
<gene>
    <name evidence="3" type="ORF">COCVIDRAFT_31974</name>
</gene>
<dbReference type="AlphaFoldDB" id="W7E995"/>
<dbReference type="HOGENOM" id="CLU_063255_0_0_1"/>
<dbReference type="Pfam" id="PF17111">
    <property type="entry name" value="PigL_N"/>
    <property type="match status" value="1"/>
</dbReference>
<keyword evidence="4" id="KW-1185">Reference proteome</keyword>
<evidence type="ECO:0000313" key="4">
    <source>
        <dbReference type="Proteomes" id="UP000054337"/>
    </source>
</evidence>
<feature type="coiled-coil region" evidence="1">
    <location>
        <begin position="161"/>
        <end position="220"/>
    </location>
</feature>
<evidence type="ECO:0000259" key="2">
    <source>
        <dbReference type="Pfam" id="PF17111"/>
    </source>
</evidence>
<feature type="domain" description="Azaphilone pigments biosynthesis cluster protein L N-terminal" evidence="2">
    <location>
        <begin position="2"/>
        <end position="193"/>
    </location>
</feature>
<dbReference type="OrthoDB" id="432483at2759"/>